<reference evidence="4" key="1">
    <citation type="submission" date="2020-04" db="EMBL/GenBank/DDBJ databases">
        <title>Deep metagenomics examines the oral microbiome during advanced dental caries in children, revealing novel taxa and co-occurrences with host molecules.</title>
        <authorList>
            <person name="Baker J.L."/>
            <person name="Morton J.T."/>
            <person name="Dinis M."/>
            <person name="Alvarez R."/>
            <person name="Tran N.C."/>
            <person name="Knight R."/>
            <person name="Edlund A."/>
        </authorList>
    </citation>
    <scope>NUCLEOTIDE SEQUENCE</scope>
    <source>
        <strain evidence="4">JCVI_30_bin.13</strain>
    </source>
</reference>
<comment type="similarity">
    <text evidence="1 2">Belongs to the phD/YefM antitoxin family.</text>
</comment>
<dbReference type="PANTHER" id="PTHR35377:SF5">
    <property type="entry name" value="ANTITOXIN VAPB46"/>
    <property type="match status" value="1"/>
</dbReference>
<accession>A0A929RR98</accession>
<evidence type="ECO:0000256" key="1">
    <source>
        <dbReference type="ARBA" id="ARBA00009981"/>
    </source>
</evidence>
<dbReference type="Gene3D" id="3.40.1620.10">
    <property type="entry name" value="YefM-like domain"/>
    <property type="match status" value="1"/>
</dbReference>
<protein>
    <recommendedName>
        <fullName evidence="2">Antitoxin</fullName>
    </recommendedName>
</protein>
<gene>
    <name evidence="4" type="ORF">HXK09_08765</name>
</gene>
<proteinExistence type="inferred from homology"/>
<evidence type="ECO:0000313" key="5">
    <source>
        <dbReference type="Proteomes" id="UP000759246"/>
    </source>
</evidence>
<dbReference type="InterPro" id="IPR051416">
    <property type="entry name" value="phD-YefM_TA_antitoxins"/>
</dbReference>
<dbReference type="InterPro" id="IPR036165">
    <property type="entry name" value="YefM-like_sf"/>
</dbReference>
<comment type="function">
    <text evidence="2">Antitoxin component of a type II toxin-antitoxin (TA) system.</text>
</comment>
<evidence type="ECO:0000256" key="2">
    <source>
        <dbReference type="RuleBase" id="RU362080"/>
    </source>
</evidence>
<dbReference type="GO" id="GO:0097351">
    <property type="term" value="F:toxin sequestering activity"/>
    <property type="evidence" value="ECO:0007669"/>
    <property type="project" value="TreeGrafter"/>
</dbReference>
<dbReference type="AlphaFoldDB" id="A0A929RR98"/>
<sequence length="90" mass="9913">METVGIRELRQNASQVVAKVAAGEVITITDRGRPVAQMSPLASSSIERLRERGLITPATRSFEEYCASTKPTTGPPLSPVLQQLRDEERY</sequence>
<name>A0A929RR98_9ACTO</name>
<evidence type="ECO:0000313" key="4">
    <source>
        <dbReference type="EMBL" id="MBF0967221.1"/>
    </source>
</evidence>
<dbReference type="NCBIfam" id="TIGR01552">
    <property type="entry name" value="phd_fam"/>
    <property type="match status" value="1"/>
</dbReference>
<dbReference type="Proteomes" id="UP000759246">
    <property type="component" value="Unassembled WGS sequence"/>
</dbReference>
<dbReference type="InterPro" id="IPR006442">
    <property type="entry name" value="Antitoxin_Phd/YefM"/>
</dbReference>
<organism evidence="4 5">
    <name type="scientific">Actinomyces bouchesdurhonensis</name>
    <dbReference type="NCBI Taxonomy" id="1852361"/>
    <lineage>
        <taxon>Bacteria</taxon>
        <taxon>Bacillati</taxon>
        <taxon>Actinomycetota</taxon>
        <taxon>Actinomycetes</taxon>
        <taxon>Actinomycetales</taxon>
        <taxon>Actinomycetaceae</taxon>
        <taxon>Actinomyces</taxon>
    </lineage>
</organism>
<feature type="region of interest" description="Disordered" evidence="3">
    <location>
        <begin position="67"/>
        <end position="90"/>
    </location>
</feature>
<dbReference type="SUPFAM" id="SSF143120">
    <property type="entry name" value="YefM-like"/>
    <property type="match status" value="1"/>
</dbReference>
<evidence type="ECO:0000256" key="3">
    <source>
        <dbReference type="SAM" id="MobiDB-lite"/>
    </source>
</evidence>
<comment type="caution">
    <text evidence="4">The sequence shown here is derived from an EMBL/GenBank/DDBJ whole genome shotgun (WGS) entry which is preliminary data.</text>
</comment>
<dbReference type="PANTHER" id="PTHR35377">
    <property type="entry name" value="ANTITOXIN VAPB49-RELATED-RELATED"/>
    <property type="match status" value="1"/>
</dbReference>
<dbReference type="EMBL" id="JABZGF010000364">
    <property type="protein sequence ID" value="MBF0967221.1"/>
    <property type="molecule type" value="Genomic_DNA"/>
</dbReference>
<dbReference type="RefSeq" id="WP_073983877.1">
    <property type="nucleotide sequence ID" value="NZ_CBDFBV010000001.1"/>
</dbReference>
<dbReference type="Pfam" id="PF02604">
    <property type="entry name" value="PhdYeFM_antitox"/>
    <property type="match status" value="1"/>
</dbReference>
<dbReference type="OrthoDB" id="4419580at2"/>